<dbReference type="SUPFAM" id="SSF48498">
    <property type="entry name" value="Tetracyclin repressor-like, C-terminal domain"/>
    <property type="match status" value="1"/>
</dbReference>
<feature type="DNA-binding region" description="H-T-H motif" evidence="2">
    <location>
        <begin position="43"/>
        <end position="62"/>
    </location>
</feature>
<dbReference type="EMBL" id="RKHO01000001">
    <property type="protein sequence ID" value="ROR91889.1"/>
    <property type="molecule type" value="Genomic_DNA"/>
</dbReference>
<dbReference type="InterPro" id="IPR009057">
    <property type="entry name" value="Homeodomain-like_sf"/>
</dbReference>
<organism evidence="4 5">
    <name type="scientific">Nocardioides aurantiacus</name>
    <dbReference type="NCBI Taxonomy" id="86796"/>
    <lineage>
        <taxon>Bacteria</taxon>
        <taxon>Bacillati</taxon>
        <taxon>Actinomycetota</taxon>
        <taxon>Actinomycetes</taxon>
        <taxon>Propionibacteriales</taxon>
        <taxon>Nocardioidaceae</taxon>
        <taxon>Nocardioides</taxon>
    </lineage>
</organism>
<dbReference type="SUPFAM" id="SSF46689">
    <property type="entry name" value="Homeodomain-like"/>
    <property type="match status" value="1"/>
</dbReference>
<dbReference type="PROSITE" id="PS50977">
    <property type="entry name" value="HTH_TETR_2"/>
    <property type="match status" value="1"/>
</dbReference>
<reference evidence="4 5" key="1">
    <citation type="submission" date="2018-11" db="EMBL/GenBank/DDBJ databases">
        <title>Sequencing the genomes of 1000 actinobacteria strains.</title>
        <authorList>
            <person name="Klenk H.-P."/>
        </authorList>
    </citation>
    <scope>NUCLEOTIDE SEQUENCE [LARGE SCALE GENOMIC DNA]</scope>
    <source>
        <strain evidence="4 5">DSM 12652</strain>
    </source>
</reference>
<evidence type="ECO:0000259" key="3">
    <source>
        <dbReference type="PROSITE" id="PS50977"/>
    </source>
</evidence>
<dbReference type="Proteomes" id="UP000281738">
    <property type="component" value="Unassembled WGS sequence"/>
</dbReference>
<dbReference type="InterPro" id="IPR001647">
    <property type="entry name" value="HTH_TetR"/>
</dbReference>
<accession>A0A3N2CWM4</accession>
<dbReference type="InterPro" id="IPR050109">
    <property type="entry name" value="HTH-type_TetR-like_transc_reg"/>
</dbReference>
<dbReference type="InterPro" id="IPR036271">
    <property type="entry name" value="Tet_transcr_reg_TetR-rel_C_sf"/>
</dbReference>
<dbReference type="GO" id="GO:0003700">
    <property type="term" value="F:DNA-binding transcription factor activity"/>
    <property type="evidence" value="ECO:0007669"/>
    <property type="project" value="TreeGrafter"/>
</dbReference>
<evidence type="ECO:0000313" key="5">
    <source>
        <dbReference type="Proteomes" id="UP000281738"/>
    </source>
</evidence>
<evidence type="ECO:0000256" key="2">
    <source>
        <dbReference type="PROSITE-ProRule" id="PRU00335"/>
    </source>
</evidence>
<gene>
    <name evidence="4" type="ORF">EDD33_2769</name>
</gene>
<comment type="caution">
    <text evidence="4">The sequence shown here is derived from an EMBL/GenBank/DDBJ whole genome shotgun (WGS) entry which is preliminary data.</text>
</comment>
<dbReference type="Gene3D" id="1.10.357.10">
    <property type="entry name" value="Tetracycline Repressor, domain 2"/>
    <property type="match status" value="1"/>
</dbReference>
<proteinExistence type="predicted"/>
<keyword evidence="1 2" id="KW-0238">DNA-binding</keyword>
<sequence>MDPVDGRVTDGRAARWSGQQQRRRAEFVDAALVAIKEHGADVSTEQIAAEAGVARTRLYRHFSGANALNAAIAERAETMILEALAPVWDVSASPRDIIRTAVTTHLGWLTENQQLYLYLVRHSVATPAGDNVVNDVKRLISHLLIRLLDEYVEAVGLDARVTQPLAFGLVGFVDAAAARWVGDPGGLETDEMVDLLAGWIWSVLDGVLRQIGLEIDPAVPLDLGAAGAAPTG</sequence>
<name>A0A3N2CWM4_9ACTN</name>
<evidence type="ECO:0000313" key="4">
    <source>
        <dbReference type="EMBL" id="ROR91889.1"/>
    </source>
</evidence>
<evidence type="ECO:0000256" key="1">
    <source>
        <dbReference type="ARBA" id="ARBA00023125"/>
    </source>
</evidence>
<dbReference type="PANTHER" id="PTHR30055">
    <property type="entry name" value="HTH-TYPE TRANSCRIPTIONAL REGULATOR RUTR"/>
    <property type="match status" value="1"/>
</dbReference>
<dbReference type="OrthoDB" id="4542604at2"/>
<keyword evidence="5" id="KW-1185">Reference proteome</keyword>
<dbReference type="GO" id="GO:0000976">
    <property type="term" value="F:transcription cis-regulatory region binding"/>
    <property type="evidence" value="ECO:0007669"/>
    <property type="project" value="TreeGrafter"/>
</dbReference>
<dbReference type="AlphaFoldDB" id="A0A3N2CWM4"/>
<dbReference type="Pfam" id="PF00440">
    <property type="entry name" value="TetR_N"/>
    <property type="match status" value="1"/>
</dbReference>
<dbReference type="PANTHER" id="PTHR30055:SF226">
    <property type="entry name" value="HTH-TYPE TRANSCRIPTIONAL REGULATOR PKSA"/>
    <property type="match status" value="1"/>
</dbReference>
<feature type="domain" description="HTH tetR-type" evidence="3">
    <location>
        <begin position="21"/>
        <end position="80"/>
    </location>
</feature>
<protein>
    <submittedName>
        <fullName evidence="4">TetR family transcriptional regulator</fullName>
    </submittedName>
</protein>